<dbReference type="EMBL" id="WKCM01000106">
    <property type="protein sequence ID" value="MCF5322295.1"/>
    <property type="molecule type" value="Genomic_DNA"/>
</dbReference>
<name>A0ABS9GF53_9PSED</name>
<accession>A0ABS9GF53</accession>
<dbReference type="Proteomes" id="UP000814078">
    <property type="component" value="Unassembled WGS sequence"/>
</dbReference>
<feature type="transmembrane region" description="Helical" evidence="1">
    <location>
        <begin position="50"/>
        <end position="70"/>
    </location>
</feature>
<gene>
    <name evidence="2" type="ORF">GIW13_28745</name>
</gene>
<protein>
    <submittedName>
        <fullName evidence="2">Uncharacterized protein</fullName>
    </submittedName>
</protein>
<keyword evidence="3" id="KW-1185">Reference proteome</keyword>
<feature type="transmembrane region" description="Helical" evidence="1">
    <location>
        <begin position="154"/>
        <end position="179"/>
    </location>
</feature>
<keyword evidence="1" id="KW-0812">Transmembrane</keyword>
<feature type="transmembrane region" description="Helical" evidence="1">
    <location>
        <begin position="91"/>
        <end position="118"/>
    </location>
</feature>
<keyword evidence="1" id="KW-1133">Transmembrane helix</keyword>
<proteinExistence type="predicted"/>
<feature type="transmembrane region" description="Helical" evidence="1">
    <location>
        <begin position="12"/>
        <end position="30"/>
    </location>
</feature>
<reference evidence="2 3" key="1">
    <citation type="submission" date="2019-11" db="EMBL/GenBank/DDBJ databases">
        <title>Epiphytic Pseudomonas syringae from cherry orchards.</title>
        <authorList>
            <person name="Hulin M.T."/>
        </authorList>
    </citation>
    <scope>NUCLEOTIDE SEQUENCE [LARGE SCALE GENOMIC DNA]</scope>
    <source>
        <strain evidence="2 3">PA-5-11C</strain>
    </source>
</reference>
<comment type="caution">
    <text evidence="2">The sequence shown here is derived from an EMBL/GenBank/DDBJ whole genome shotgun (WGS) entry which is preliminary data.</text>
</comment>
<sequence>MSNMKKEKIRLNYLQRFIIIYAGISTLPIGNVLVQGTSNVNTAYYDAHLILFHVAPFIFGLITLPVFYLINQIDYKPNFFSPDIYDKRIKAFKLIMNILVWVFIYRASMVMLFGVPFWSFAGETAVVKFFLHELYYVDLTQIQMSFKRSDPSAMFGSMFAFTIIWPITLLVGMFTLVLMKNRSLRNDNRRTA</sequence>
<evidence type="ECO:0000313" key="3">
    <source>
        <dbReference type="Proteomes" id="UP000814078"/>
    </source>
</evidence>
<keyword evidence="1" id="KW-0472">Membrane</keyword>
<evidence type="ECO:0000256" key="1">
    <source>
        <dbReference type="SAM" id="Phobius"/>
    </source>
</evidence>
<organism evidence="2 3">
    <name type="scientific">Pseudomonas simiae</name>
    <dbReference type="NCBI Taxonomy" id="321846"/>
    <lineage>
        <taxon>Bacteria</taxon>
        <taxon>Pseudomonadati</taxon>
        <taxon>Pseudomonadota</taxon>
        <taxon>Gammaproteobacteria</taxon>
        <taxon>Pseudomonadales</taxon>
        <taxon>Pseudomonadaceae</taxon>
        <taxon>Pseudomonas</taxon>
    </lineage>
</organism>
<evidence type="ECO:0000313" key="2">
    <source>
        <dbReference type="EMBL" id="MCF5322295.1"/>
    </source>
</evidence>